<dbReference type="EMBL" id="RCMK01000441">
    <property type="protein sequence ID" value="KAG2928539.1"/>
    <property type="molecule type" value="Genomic_DNA"/>
</dbReference>
<accession>A0A8T1KEJ1</accession>
<sequence>MKQDPALQLRGFLLDIVGLCALTLVLESSLRGVSDVADGDSLSVNFGIAWHEDDETANDLPAWPVSPTKTQWCPGSSDHHQRQNATADNDYELINDSNLSERLRCCPGVDIFQPFGLRGNGYCEDAVAYAKYLDSRLLPM</sequence>
<evidence type="ECO:0000313" key="3">
    <source>
        <dbReference type="Proteomes" id="UP000735874"/>
    </source>
</evidence>
<name>A0A8T1KEJ1_9STRA</name>
<organism evidence="1 3">
    <name type="scientific">Phytophthora cactorum</name>
    <dbReference type="NCBI Taxonomy" id="29920"/>
    <lineage>
        <taxon>Eukaryota</taxon>
        <taxon>Sar</taxon>
        <taxon>Stramenopiles</taxon>
        <taxon>Oomycota</taxon>
        <taxon>Peronosporomycetes</taxon>
        <taxon>Peronosporales</taxon>
        <taxon>Peronosporaceae</taxon>
        <taxon>Phytophthora</taxon>
    </lineage>
</organism>
<proteinExistence type="predicted"/>
<comment type="caution">
    <text evidence="1">The sequence shown here is derived from an EMBL/GenBank/DDBJ whole genome shotgun (WGS) entry which is preliminary data.</text>
</comment>
<gene>
    <name evidence="1" type="ORF">PC113_g13969</name>
    <name evidence="2" type="ORF">PC117_g14276</name>
</gene>
<dbReference type="Proteomes" id="UP000735874">
    <property type="component" value="Unassembled WGS sequence"/>
</dbReference>
<dbReference type="EMBL" id="RCMG01000469">
    <property type="protein sequence ID" value="KAG2853667.1"/>
    <property type="molecule type" value="Genomic_DNA"/>
</dbReference>
<dbReference type="Proteomes" id="UP000736787">
    <property type="component" value="Unassembled WGS sequence"/>
</dbReference>
<evidence type="ECO:0000313" key="1">
    <source>
        <dbReference type="EMBL" id="KAG2853667.1"/>
    </source>
</evidence>
<reference evidence="1" key="1">
    <citation type="submission" date="2018-10" db="EMBL/GenBank/DDBJ databases">
        <title>Effector identification in a new, highly contiguous assembly of the strawberry crown rot pathogen Phytophthora cactorum.</title>
        <authorList>
            <person name="Armitage A.D."/>
            <person name="Nellist C.F."/>
            <person name="Bates H."/>
            <person name="Vickerstaff R.J."/>
            <person name="Harrison R.J."/>
        </authorList>
    </citation>
    <scope>NUCLEOTIDE SEQUENCE</scope>
    <source>
        <strain evidence="1">15-7</strain>
        <strain evidence="2">4040</strain>
    </source>
</reference>
<dbReference type="VEuPathDB" id="FungiDB:PC110_g14684"/>
<evidence type="ECO:0000313" key="2">
    <source>
        <dbReference type="EMBL" id="KAG2928539.1"/>
    </source>
</evidence>
<protein>
    <submittedName>
        <fullName evidence="1">Uncharacterized protein</fullName>
    </submittedName>
</protein>
<dbReference type="AlphaFoldDB" id="A0A8T1KEJ1"/>